<organism evidence="2 3">
    <name type="scientific">Jatrophihabitans telluris</name>
    <dbReference type="NCBI Taxonomy" id="2038343"/>
    <lineage>
        <taxon>Bacteria</taxon>
        <taxon>Bacillati</taxon>
        <taxon>Actinomycetota</taxon>
        <taxon>Actinomycetes</taxon>
        <taxon>Jatrophihabitantales</taxon>
        <taxon>Jatrophihabitantaceae</taxon>
        <taxon>Jatrophihabitans</taxon>
    </lineage>
</organism>
<evidence type="ECO:0000313" key="3">
    <source>
        <dbReference type="Proteomes" id="UP001056336"/>
    </source>
</evidence>
<protein>
    <submittedName>
        <fullName evidence="2">Type IV toxin-antitoxin system AbiEi family antitoxin domain-containing protein</fullName>
    </submittedName>
</protein>
<sequence length="332" mass="36424">MDVVRGWGGQWLFDTGPVRDVPPESAEQFGVFTAEQAYAAGWTHNHLARAVSREELLRLRRATFVANPAELDAPGYARFVHGRRGVAAALRVDGGTVSHAAAALLHDLPVLRVPAEPCLNLPAGYLTNNTALHLHRHRLRPAHLHPGSRVSLTSVARTCLDLTREHGLDEGLVAVDAALHAGLVTIGELAGIYAGFRGRAGLRSGRAVIDLADPRSESPLESLSRLNMRGLTWQPRTQVELYSPSGVFLGRADFYWDDVGLVGEADGMAKYTNEELRREKWRQDGMLAAGLFVTRWGWATARNEQALRRQLEAQLHRARALRTINPLTAIAA</sequence>
<evidence type="ECO:0000313" key="2">
    <source>
        <dbReference type="EMBL" id="UQX87726.1"/>
    </source>
</evidence>
<dbReference type="RefSeq" id="WP_249770531.1">
    <property type="nucleotide sequence ID" value="NZ_CP097332.1"/>
</dbReference>
<keyword evidence="3" id="KW-1185">Reference proteome</keyword>
<proteinExistence type="predicted"/>
<name>A0ABY4QXJ4_9ACTN</name>
<feature type="domain" description="AbiEi antitoxin N-terminal" evidence="1">
    <location>
        <begin position="24"/>
        <end position="61"/>
    </location>
</feature>
<dbReference type="InterPro" id="IPR025159">
    <property type="entry name" value="AbiEi_N"/>
</dbReference>
<dbReference type="EMBL" id="CP097332">
    <property type="protein sequence ID" value="UQX87726.1"/>
    <property type="molecule type" value="Genomic_DNA"/>
</dbReference>
<accession>A0ABY4QXJ4</accession>
<dbReference type="Proteomes" id="UP001056336">
    <property type="component" value="Chromosome"/>
</dbReference>
<evidence type="ECO:0000259" key="1">
    <source>
        <dbReference type="Pfam" id="PF13338"/>
    </source>
</evidence>
<dbReference type="Pfam" id="PF13338">
    <property type="entry name" value="AbiEi_4"/>
    <property type="match status" value="1"/>
</dbReference>
<reference evidence="2" key="1">
    <citation type="journal article" date="2018" name="Int. J. Syst. Evol. Microbiol.">
        <title>Jatrophihabitans telluris sp. nov., isolated from sediment soil of lava forest wetlands and the emended description of the genus Jatrophihabitans.</title>
        <authorList>
            <person name="Lee K.C."/>
            <person name="Suh M.K."/>
            <person name="Eom M.K."/>
            <person name="Kim K.K."/>
            <person name="Kim J.S."/>
            <person name="Kim D.S."/>
            <person name="Ko S.H."/>
            <person name="Shin Y.K."/>
            <person name="Lee J.S."/>
        </authorList>
    </citation>
    <scope>NUCLEOTIDE SEQUENCE</scope>
    <source>
        <strain evidence="2">N237</strain>
    </source>
</reference>
<reference evidence="2" key="2">
    <citation type="submission" date="2022-05" db="EMBL/GenBank/DDBJ databases">
        <authorList>
            <person name="Kim J.-S."/>
            <person name="Lee K."/>
            <person name="Suh M."/>
            <person name="Eom M."/>
            <person name="Kim J.-S."/>
            <person name="Kim D.-S."/>
            <person name="Ko S.-H."/>
            <person name="Shin Y."/>
            <person name="Lee J.-S."/>
        </authorList>
    </citation>
    <scope>NUCLEOTIDE SEQUENCE</scope>
    <source>
        <strain evidence="2">N237</strain>
    </source>
</reference>
<gene>
    <name evidence="2" type="ORF">M6D93_15670</name>
</gene>